<dbReference type="VEuPathDB" id="MicrosporidiaDB:M153_7720002776"/>
<protein>
    <submittedName>
        <fullName evidence="2">Uncharacterized protein</fullName>
    </submittedName>
</protein>
<sequence>MKPVAKNKTIENRTTRGNDQNKDVIDKGKTSINNIFNQSSLITPMAGNCKRRRAVTT</sequence>
<gene>
    <name evidence="2" type="ORF">M153_7720002776</name>
</gene>
<feature type="region of interest" description="Disordered" evidence="1">
    <location>
        <begin position="1"/>
        <end position="26"/>
    </location>
</feature>
<accession>A0A0R0LW27</accession>
<evidence type="ECO:0000313" key="2">
    <source>
        <dbReference type="EMBL" id="KRH93554.1"/>
    </source>
</evidence>
<proteinExistence type="predicted"/>
<organism evidence="2 3">
    <name type="scientific">Pseudoloma neurophilia</name>
    <dbReference type="NCBI Taxonomy" id="146866"/>
    <lineage>
        <taxon>Eukaryota</taxon>
        <taxon>Fungi</taxon>
        <taxon>Fungi incertae sedis</taxon>
        <taxon>Microsporidia</taxon>
        <taxon>Pseudoloma</taxon>
    </lineage>
</organism>
<dbReference type="EMBL" id="LGUB01000296">
    <property type="protein sequence ID" value="KRH93554.1"/>
    <property type="molecule type" value="Genomic_DNA"/>
</dbReference>
<evidence type="ECO:0000256" key="1">
    <source>
        <dbReference type="SAM" id="MobiDB-lite"/>
    </source>
</evidence>
<comment type="caution">
    <text evidence="2">The sequence shown here is derived from an EMBL/GenBank/DDBJ whole genome shotgun (WGS) entry which is preliminary data.</text>
</comment>
<name>A0A0R0LW27_9MICR</name>
<keyword evidence="3" id="KW-1185">Reference proteome</keyword>
<dbReference type="Proteomes" id="UP000051530">
    <property type="component" value="Unassembled WGS sequence"/>
</dbReference>
<evidence type="ECO:0000313" key="3">
    <source>
        <dbReference type="Proteomes" id="UP000051530"/>
    </source>
</evidence>
<reference evidence="2 3" key="1">
    <citation type="submission" date="2015-07" db="EMBL/GenBank/DDBJ databases">
        <title>The genome of Pseudoloma neurophilia, a relevant intracellular parasite of the zebrafish.</title>
        <authorList>
            <person name="Ndikumana S."/>
            <person name="Pelin A."/>
            <person name="Sanders J."/>
            <person name="Corradi N."/>
        </authorList>
    </citation>
    <scope>NUCLEOTIDE SEQUENCE [LARGE SCALE GENOMIC DNA]</scope>
    <source>
        <strain evidence="2 3">MK1</strain>
    </source>
</reference>
<feature type="compositionally biased region" description="Basic and acidic residues" evidence="1">
    <location>
        <begin position="8"/>
        <end position="26"/>
    </location>
</feature>
<dbReference type="AlphaFoldDB" id="A0A0R0LW27"/>